<reference evidence="4" key="2">
    <citation type="submission" date="2020-09" db="EMBL/GenBank/DDBJ databases">
        <authorList>
            <person name="Sun Q."/>
            <person name="Kim S."/>
        </authorList>
    </citation>
    <scope>NUCLEOTIDE SEQUENCE</scope>
    <source>
        <strain evidence="4">KCTC 12710</strain>
    </source>
</reference>
<comment type="caution">
    <text evidence="4">The sequence shown here is derived from an EMBL/GenBank/DDBJ whole genome shotgun (WGS) entry which is preliminary data.</text>
</comment>
<feature type="signal peptide" evidence="2">
    <location>
        <begin position="1"/>
        <end position="20"/>
    </location>
</feature>
<evidence type="ECO:0000313" key="4">
    <source>
        <dbReference type="EMBL" id="GGZ93438.1"/>
    </source>
</evidence>
<reference evidence="4" key="1">
    <citation type="journal article" date="2014" name="Int. J. Syst. Evol. Microbiol.">
        <title>Complete genome sequence of Corynebacterium casei LMG S-19264T (=DSM 44701T), isolated from a smear-ripened cheese.</title>
        <authorList>
            <consortium name="US DOE Joint Genome Institute (JGI-PGF)"/>
            <person name="Walter F."/>
            <person name="Albersmeier A."/>
            <person name="Kalinowski J."/>
            <person name="Ruckert C."/>
        </authorList>
    </citation>
    <scope>NUCLEOTIDE SEQUENCE</scope>
    <source>
        <strain evidence="4">KCTC 12710</strain>
    </source>
</reference>
<evidence type="ECO:0000256" key="2">
    <source>
        <dbReference type="SAM" id="SignalP"/>
    </source>
</evidence>
<dbReference type="EMBL" id="BMWZ01000012">
    <property type="protein sequence ID" value="GGZ93438.1"/>
    <property type="molecule type" value="Genomic_DNA"/>
</dbReference>
<sequence>MKTKLLLLLLCVSALGYAQVQPTVLNDQFNRIPKSSGSDCACSGWRNTDIGDQGGTSTDIDGTGSNDAVKFDKNNDDIIYQEIAVLPNTEYKVTYSYQIEGETSTTSILEMRVLKGSAYVDGYTPEYKGTADAPSKGYGYTSLAQITEAANNISAIAVTGTADDEYYPGDFTFNTGDETSIVLFARGIGGADPGVGGSPKGYDFINGDESVRLDFMVLTNESSLSTEDVLASKFKIYPNPANDIITIASNNIDITSISVYSVLGKQVLAGLELENDRLNISELAKGVYFLKINSDQGAVTKKIIKE</sequence>
<keyword evidence="1 2" id="KW-0732">Signal</keyword>
<name>A0A918RC75_9FLAO</name>
<accession>A0A918RC75</accession>
<dbReference type="AlphaFoldDB" id="A0A918RC75"/>
<dbReference type="Pfam" id="PF18962">
    <property type="entry name" value="Por_Secre_tail"/>
    <property type="match status" value="1"/>
</dbReference>
<evidence type="ECO:0000259" key="3">
    <source>
        <dbReference type="Pfam" id="PF18962"/>
    </source>
</evidence>
<evidence type="ECO:0000313" key="5">
    <source>
        <dbReference type="Proteomes" id="UP000636004"/>
    </source>
</evidence>
<evidence type="ECO:0000256" key="1">
    <source>
        <dbReference type="ARBA" id="ARBA00022729"/>
    </source>
</evidence>
<dbReference type="NCBIfam" id="TIGR04183">
    <property type="entry name" value="Por_Secre_tail"/>
    <property type="match status" value="1"/>
</dbReference>
<feature type="chain" id="PRO_5038059640" description="Secretion system C-terminal sorting domain-containing protein" evidence="2">
    <location>
        <begin position="21"/>
        <end position="306"/>
    </location>
</feature>
<organism evidence="4 5">
    <name type="scientific">Algibacter mikhailovii</name>
    <dbReference type="NCBI Taxonomy" id="425498"/>
    <lineage>
        <taxon>Bacteria</taxon>
        <taxon>Pseudomonadati</taxon>
        <taxon>Bacteroidota</taxon>
        <taxon>Flavobacteriia</taxon>
        <taxon>Flavobacteriales</taxon>
        <taxon>Flavobacteriaceae</taxon>
        <taxon>Algibacter</taxon>
    </lineage>
</organism>
<protein>
    <recommendedName>
        <fullName evidence="3">Secretion system C-terminal sorting domain-containing protein</fullName>
    </recommendedName>
</protein>
<gene>
    <name evidence="4" type="ORF">GCM10007028_34750</name>
</gene>
<dbReference type="Proteomes" id="UP000636004">
    <property type="component" value="Unassembled WGS sequence"/>
</dbReference>
<proteinExistence type="predicted"/>
<feature type="domain" description="Secretion system C-terminal sorting" evidence="3">
    <location>
        <begin position="236"/>
        <end position="304"/>
    </location>
</feature>
<dbReference type="InterPro" id="IPR026444">
    <property type="entry name" value="Secre_tail"/>
</dbReference>
<keyword evidence="5" id="KW-1185">Reference proteome</keyword>
<dbReference type="RefSeq" id="WP_189362718.1">
    <property type="nucleotide sequence ID" value="NZ_BMWZ01000012.1"/>
</dbReference>